<evidence type="ECO:0000256" key="5">
    <source>
        <dbReference type="ARBA" id="ARBA00023136"/>
    </source>
</evidence>
<feature type="transmembrane region" description="Helical" evidence="6">
    <location>
        <begin position="450"/>
        <end position="477"/>
    </location>
</feature>
<keyword evidence="5 6" id="KW-0472">Membrane</keyword>
<feature type="transmembrane region" description="Helical" evidence="6">
    <location>
        <begin position="262"/>
        <end position="279"/>
    </location>
</feature>
<feature type="transmembrane region" description="Helical" evidence="6">
    <location>
        <begin position="382"/>
        <end position="401"/>
    </location>
</feature>
<feature type="transmembrane region" description="Helical" evidence="6">
    <location>
        <begin position="300"/>
        <end position="318"/>
    </location>
</feature>
<dbReference type="RefSeq" id="WP_265506288.1">
    <property type="nucleotide sequence ID" value="NZ_JAOTBE010000010.1"/>
</dbReference>
<evidence type="ECO:0000256" key="3">
    <source>
        <dbReference type="ARBA" id="ARBA00022692"/>
    </source>
</evidence>
<organism evidence="7 8">
    <name type="scientific">Paracoccus rhizosphaerae</name>
    <dbReference type="NCBI Taxonomy" id="1133347"/>
    <lineage>
        <taxon>Bacteria</taxon>
        <taxon>Pseudomonadati</taxon>
        <taxon>Pseudomonadota</taxon>
        <taxon>Alphaproteobacteria</taxon>
        <taxon>Rhodobacterales</taxon>
        <taxon>Paracoccaceae</taxon>
        <taxon>Paracoccus</taxon>
    </lineage>
</organism>
<keyword evidence="4 6" id="KW-1133">Transmembrane helix</keyword>
<evidence type="ECO:0000256" key="1">
    <source>
        <dbReference type="ARBA" id="ARBA00004141"/>
    </source>
</evidence>
<protein>
    <recommendedName>
        <fullName evidence="6">Phosphate transporter</fullName>
    </recommendedName>
</protein>
<feature type="transmembrane region" description="Helical" evidence="6">
    <location>
        <begin position="98"/>
        <end position="121"/>
    </location>
</feature>
<dbReference type="InterPro" id="IPR001204">
    <property type="entry name" value="Phos_transporter"/>
</dbReference>
<dbReference type="PANTHER" id="PTHR11101:SF80">
    <property type="entry name" value="PHOSPHATE TRANSPORTER"/>
    <property type="match status" value="1"/>
</dbReference>
<keyword evidence="2 6" id="KW-0813">Transport</keyword>
<reference evidence="7 8" key="1">
    <citation type="submission" date="2024-09" db="EMBL/GenBank/DDBJ databases">
        <authorList>
            <person name="Sun Q."/>
            <person name="Mori K."/>
        </authorList>
    </citation>
    <scope>NUCLEOTIDE SEQUENCE [LARGE SCALE GENOMIC DNA]</scope>
    <source>
        <strain evidence="7 8">CCM 7904</strain>
    </source>
</reference>
<evidence type="ECO:0000313" key="7">
    <source>
        <dbReference type="EMBL" id="MFC0200015.1"/>
    </source>
</evidence>
<comment type="similarity">
    <text evidence="6">Belongs to the inorganic phosphate transporter (PiT) (TC 2.A.20) family.</text>
</comment>
<sequence length="481" mass="48694">MPHKTDGAGFHTLHKDLDRLSHAEIAQMHAFRPVWRLGLTVLGVVGALMLVLALSGASPGLLAVGSGLVVAAWLGMAIGANDVANSLGPAVGAGAIRLVPGLALVAVAGIAGAVLAGDAVSERLAGGIVRLAPLAGGTRASMAMLAALVGAASWITLATGIGLPVSTSHSIVGGITGAGAVTLGIGGVDWAMVAMIASVWVATPVLAGGIAAGVLVLLRTRVVEAADRGAAALRWLPPMVALMCGLFVAYVVLLLAGTTSFIALEIAAAAAAAVAGFMVTRRRVLRELAEHPRKPSIKRLLRPALLAGVVMLGFAHGANDVGNIAGPLSVILQGRIATSAGLVPALVLAAGGLAIATGTLFFGRRLVNMVGSGITKLNTGRAFCVTLATAVTVLGASHLGLPVSTTHVAVGGVFGVGFAREWLDRRRNRQAQDMPAEETQRRVLVRRSHVMTITLAWLVTLPITATLGALTCALVLWSTGV</sequence>
<feature type="transmembrane region" description="Helical" evidence="6">
    <location>
        <begin position="407"/>
        <end position="423"/>
    </location>
</feature>
<evidence type="ECO:0000256" key="4">
    <source>
        <dbReference type="ARBA" id="ARBA00022989"/>
    </source>
</evidence>
<feature type="transmembrane region" description="Helical" evidence="6">
    <location>
        <begin position="190"/>
        <end position="218"/>
    </location>
</feature>
<feature type="transmembrane region" description="Helical" evidence="6">
    <location>
        <begin position="61"/>
        <end position="78"/>
    </location>
</feature>
<feature type="transmembrane region" description="Helical" evidence="6">
    <location>
        <begin position="338"/>
        <end position="362"/>
    </location>
</feature>
<feature type="transmembrane region" description="Helical" evidence="6">
    <location>
        <begin position="34"/>
        <end position="54"/>
    </location>
</feature>
<comment type="subcellular location">
    <subcellularLocation>
        <location evidence="1 6">Membrane</location>
        <topology evidence="1 6">Multi-pass membrane protein</topology>
    </subcellularLocation>
</comment>
<dbReference type="PANTHER" id="PTHR11101">
    <property type="entry name" value="PHOSPHATE TRANSPORTER"/>
    <property type="match status" value="1"/>
</dbReference>
<dbReference type="EMBL" id="JBHLWQ010000056">
    <property type="protein sequence ID" value="MFC0200015.1"/>
    <property type="molecule type" value="Genomic_DNA"/>
</dbReference>
<gene>
    <name evidence="7" type="ORF">ACFFIZ_06680</name>
</gene>
<keyword evidence="8" id="KW-1185">Reference proteome</keyword>
<evidence type="ECO:0000313" key="8">
    <source>
        <dbReference type="Proteomes" id="UP001589795"/>
    </source>
</evidence>
<proteinExistence type="inferred from homology"/>
<keyword evidence="6" id="KW-0592">Phosphate transport</keyword>
<keyword evidence="3 6" id="KW-0812">Transmembrane</keyword>
<accession>A0ABV6CJM3</accession>
<feature type="transmembrane region" description="Helical" evidence="6">
    <location>
        <begin position="142"/>
        <end position="163"/>
    </location>
</feature>
<feature type="transmembrane region" description="Helical" evidence="6">
    <location>
        <begin position="239"/>
        <end position="256"/>
    </location>
</feature>
<comment type="caution">
    <text evidence="7">The sequence shown here is derived from an EMBL/GenBank/DDBJ whole genome shotgun (WGS) entry which is preliminary data.</text>
</comment>
<dbReference type="Pfam" id="PF01384">
    <property type="entry name" value="PHO4"/>
    <property type="match status" value="1"/>
</dbReference>
<name>A0ABV6CJM3_9RHOB</name>
<dbReference type="Proteomes" id="UP001589795">
    <property type="component" value="Unassembled WGS sequence"/>
</dbReference>
<evidence type="ECO:0000256" key="6">
    <source>
        <dbReference type="RuleBase" id="RU363058"/>
    </source>
</evidence>
<evidence type="ECO:0000256" key="2">
    <source>
        <dbReference type="ARBA" id="ARBA00022448"/>
    </source>
</evidence>